<sequence length="77" mass="8836">MSLHLCLFCRLHWILTITLYTLKRMRTPLPPINHPLPSIPSHPIPSHPRADPLRTNTGFPPKPFSAATSLPYRYPQN</sequence>
<evidence type="ECO:0000313" key="3">
    <source>
        <dbReference type="EMBL" id="PMD16029.1"/>
    </source>
</evidence>
<feature type="signal peptide" evidence="2">
    <location>
        <begin position="1"/>
        <end position="16"/>
    </location>
</feature>
<proteinExistence type="predicted"/>
<feature type="compositionally biased region" description="Pro residues" evidence="1">
    <location>
        <begin position="36"/>
        <end position="46"/>
    </location>
</feature>
<evidence type="ECO:0000313" key="4">
    <source>
        <dbReference type="Proteomes" id="UP000235672"/>
    </source>
</evidence>
<organism evidence="3 4">
    <name type="scientific">Hyaloscypha hepaticicola</name>
    <dbReference type="NCBI Taxonomy" id="2082293"/>
    <lineage>
        <taxon>Eukaryota</taxon>
        <taxon>Fungi</taxon>
        <taxon>Dikarya</taxon>
        <taxon>Ascomycota</taxon>
        <taxon>Pezizomycotina</taxon>
        <taxon>Leotiomycetes</taxon>
        <taxon>Helotiales</taxon>
        <taxon>Hyaloscyphaceae</taxon>
        <taxon>Hyaloscypha</taxon>
    </lineage>
</organism>
<dbReference type="Proteomes" id="UP000235672">
    <property type="component" value="Unassembled WGS sequence"/>
</dbReference>
<accession>A0A2J6PPV3</accession>
<feature type="chain" id="PRO_5014347312" evidence="2">
    <location>
        <begin position="17"/>
        <end position="77"/>
    </location>
</feature>
<reference evidence="3 4" key="1">
    <citation type="submission" date="2016-05" db="EMBL/GenBank/DDBJ databases">
        <title>A degradative enzymes factory behind the ericoid mycorrhizal symbiosis.</title>
        <authorList>
            <consortium name="DOE Joint Genome Institute"/>
            <person name="Martino E."/>
            <person name="Morin E."/>
            <person name="Grelet G."/>
            <person name="Kuo A."/>
            <person name="Kohler A."/>
            <person name="Daghino S."/>
            <person name="Barry K."/>
            <person name="Choi C."/>
            <person name="Cichocki N."/>
            <person name="Clum A."/>
            <person name="Copeland A."/>
            <person name="Hainaut M."/>
            <person name="Haridas S."/>
            <person name="Labutti K."/>
            <person name="Lindquist E."/>
            <person name="Lipzen A."/>
            <person name="Khouja H.-R."/>
            <person name="Murat C."/>
            <person name="Ohm R."/>
            <person name="Olson A."/>
            <person name="Spatafora J."/>
            <person name="Veneault-Fourrey C."/>
            <person name="Henrissat B."/>
            <person name="Grigoriev I."/>
            <person name="Martin F."/>
            <person name="Perotto S."/>
        </authorList>
    </citation>
    <scope>NUCLEOTIDE SEQUENCE [LARGE SCALE GENOMIC DNA]</scope>
    <source>
        <strain evidence="3 4">UAMH 7357</strain>
    </source>
</reference>
<name>A0A2J6PPV3_9HELO</name>
<dbReference type="EMBL" id="KZ613508">
    <property type="protein sequence ID" value="PMD16029.1"/>
    <property type="molecule type" value="Genomic_DNA"/>
</dbReference>
<dbReference type="AlphaFoldDB" id="A0A2J6PPV3"/>
<protein>
    <submittedName>
        <fullName evidence="3">Uncharacterized protein</fullName>
    </submittedName>
</protein>
<keyword evidence="4" id="KW-1185">Reference proteome</keyword>
<evidence type="ECO:0000256" key="1">
    <source>
        <dbReference type="SAM" id="MobiDB-lite"/>
    </source>
</evidence>
<keyword evidence="2" id="KW-0732">Signal</keyword>
<gene>
    <name evidence="3" type="ORF">NA56DRAFT_319642</name>
</gene>
<evidence type="ECO:0000256" key="2">
    <source>
        <dbReference type="SAM" id="SignalP"/>
    </source>
</evidence>
<feature type="region of interest" description="Disordered" evidence="1">
    <location>
        <begin position="36"/>
        <end position="77"/>
    </location>
</feature>